<comment type="subcellular location">
    <subcellularLocation>
        <location evidence="1">Nucleus</location>
    </subcellularLocation>
</comment>
<keyword evidence="3" id="KW-0677">Repeat</keyword>
<dbReference type="InterPro" id="IPR051059">
    <property type="entry name" value="VerF-like"/>
</dbReference>
<dbReference type="GO" id="GO:0000978">
    <property type="term" value="F:RNA polymerase II cis-regulatory region sequence-specific DNA binding"/>
    <property type="evidence" value="ECO:0007669"/>
    <property type="project" value="InterPro"/>
</dbReference>
<accession>A0AAV9N8H7</accession>
<keyword evidence="5" id="KW-0862">Zinc</keyword>
<evidence type="ECO:0000256" key="1">
    <source>
        <dbReference type="ARBA" id="ARBA00004123"/>
    </source>
</evidence>
<evidence type="ECO:0000256" key="5">
    <source>
        <dbReference type="ARBA" id="ARBA00022833"/>
    </source>
</evidence>
<dbReference type="Pfam" id="PF04082">
    <property type="entry name" value="Fungal_trans"/>
    <property type="match status" value="1"/>
</dbReference>
<keyword evidence="4" id="KW-0863">Zinc-finger</keyword>
<evidence type="ECO:0000256" key="6">
    <source>
        <dbReference type="ARBA" id="ARBA00023242"/>
    </source>
</evidence>
<evidence type="ECO:0000313" key="9">
    <source>
        <dbReference type="Proteomes" id="UP001358417"/>
    </source>
</evidence>
<keyword evidence="2" id="KW-0479">Metal-binding</keyword>
<evidence type="ECO:0000256" key="2">
    <source>
        <dbReference type="ARBA" id="ARBA00022723"/>
    </source>
</evidence>
<dbReference type="GeneID" id="89972135"/>
<protein>
    <recommendedName>
        <fullName evidence="7">Xylanolytic transcriptional activator regulatory domain-containing protein</fullName>
    </recommendedName>
</protein>
<keyword evidence="6" id="KW-0539">Nucleus</keyword>
<evidence type="ECO:0000259" key="7">
    <source>
        <dbReference type="Pfam" id="PF04082"/>
    </source>
</evidence>
<dbReference type="InterPro" id="IPR007219">
    <property type="entry name" value="XnlR_reg_dom"/>
</dbReference>
<dbReference type="GO" id="GO:0000981">
    <property type="term" value="F:DNA-binding transcription factor activity, RNA polymerase II-specific"/>
    <property type="evidence" value="ECO:0007669"/>
    <property type="project" value="InterPro"/>
</dbReference>
<dbReference type="PANTHER" id="PTHR40626">
    <property type="entry name" value="MIP31509P"/>
    <property type="match status" value="1"/>
</dbReference>
<proteinExistence type="predicted"/>
<dbReference type="CDD" id="cd12148">
    <property type="entry name" value="fungal_TF_MHR"/>
    <property type="match status" value="1"/>
</dbReference>
<dbReference type="GO" id="GO:0005634">
    <property type="term" value="C:nucleus"/>
    <property type="evidence" value="ECO:0007669"/>
    <property type="project" value="UniProtKB-SubCell"/>
</dbReference>
<dbReference type="GO" id="GO:0006351">
    <property type="term" value="P:DNA-templated transcription"/>
    <property type="evidence" value="ECO:0007669"/>
    <property type="project" value="InterPro"/>
</dbReference>
<evidence type="ECO:0000256" key="3">
    <source>
        <dbReference type="ARBA" id="ARBA00022737"/>
    </source>
</evidence>
<dbReference type="GO" id="GO:0000785">
    <property type="term" value="C:chromatin"/>
    <property type="evidence" value="ECO:0007669"/>
    <property type="project" value="TreeGrafter"/>
</dbReference>
<evidence type="ECO:0000256" key="4">
    <source>
        <dbReference type="ARBA" id="ARBA00022771"/>
    </source>
</evidence>
<dbReference type="RefSeq" id="XP_064704647.1">
    <property type="nucleotide sequence ID" value="XM_064847535.1"/>
</dbReference>
<gene>
    <name evidence="8" type="ORF">LTR84_003955</name>
</gene>
<reference evidence="8 9" key="1">
    <citation type="submission" date="2023-08" db="EMBL/GenBank/DDBJ databases">
        <title>Black Yeasts Isolated from many extreme environments.</title>
        <authorList>
            <person name="Coleine C."/>
            <person name="Stajich J.E."/>
            <person name="Selbmann L."/>
        </authorList>
    </citation>
    <scope>NUCLEOTIDE SEQUENCE [LARGE SCALE GENOMIC DNA]</scope>
    <source>
        <strain evidence="8 9">CCFEE 5792</strain>
    </source>
</reference>
<feature type="domain" description="Xylanolytic transcriptional activator regulatory" evidence="7">
    <location>
        <begin position="155"/>
        <end position="378"/>
    </location>
</feature>
<dbReference type="GO" id="GO:0008270">
    <property type="term" value="F:zinc ion binding"/>
    <property type="evidence" value="ECO:0007669"/>
    <property type="project" value="UniProtKB-KW"/>
</dbReference>
<dbReference type="AlphaFoldDB" id="A0AAV9N8H7"/>
<dbReference type="PANTHER" id="PTHR40626:SF10">
    <property type="entry name" value="C2H2-TYPE DOMAIN-CONTAINING PROTEIN"/>
    <property type="match status" value="1"/>
</dbReference>
<dbReference type="Proteomes" id="UP001358417">
    <property type="component" value="Unassembled WGS sequence"/>
</dbReference>
<organism evidence="8 9">
    <name type="scientific">Exophiala bonariae</name>
    <dbReference type="NCBI Taxonomy" id="1690606"/>
    <lineage>
        <taxon>Eukaryota</taxon>
        <taxon>Fungi</taxon>
        <taxon>Dikarya</taxon>
        <taxon>Ascomycota</taxon>
        <taxon>Pezizomycotina</taxon>
        <taxon>Eurotiomycetes</taxon>
        <taxon>Chaetothyriomycetidae</taxon>
        <taxon>Chaetothyriales</taxon>
        <taxon>Herpotrichiellaceae</taxon>
        <taxon>Exophiala</taxon>
    </lineage>
</organism>
<keyword evidence="9" id="KW-1185">Reference proteome</keyword>
<dbReference type="EMBL" id="JAVRRD010000018">
    <property type="protein sequence ID" value="KAK5049837.1"/>
    <property type="molecule type" value="Genomic_DNA"/>
</dbReference>
<comment type="caution">
    <text evidence="8">The sequence shown here is derived from an EMBL/GenBank/DDBJ whole genome shotgun (WGS) entry which is preliminary data.</text>
</comment>
<sequence length="612" mass="68409">MTEGSHERTDDFTSLSYDLLPFPYHDANANMQGYVMPSDMSWPDEMSGSDTIPDINFSNIRELFFPSSQPVSAGLDGVPNLGLASAEGNGQSILSRLGSPTPAGGYHSPTALRDRSDAVRSFDIPEHYAQLVQRQARYVVNIDLPKRAALARFVQAYFRTFHRHQPFLHEATWQPDAASVPLFLAVCANGALYSLEIEIAFSLYRAAAMMVEADDPDTATLQTLMLVIAFAVWSGDQQEISLALRLQSRLTTLLPRCWVGYNNQQSSTVMSWEEWLDLQGLRRTTYCLFTLSNLMTLAYNFPSPICLEEIHGLPCKESLWNATTKEDWSTLLSVDCKTRQWASVQAIVEALSDPTTDAPNGIGMFACHIVISTLLQRIMLFRRACSSSFASFAGIRHHFIQALRRWQVMWGHEPEASLSPNHPAGPILFNCTALLRVAYIRLVADFAPLRSMFGWTDQVEAISLKLGEMETTDRSPYQTRAVLHACLALKIPVNLGFEVTARTTFWTWSVQHALCYFECALLLARWLLVVQNASDLTVEEQKVLALVSEVINTSGSCSSAEQTHMLAAVVLRRWARLLNTGPITVWQILPKMAGVLTHYSDTILRQSTDPKC</sequence>
<evidence type="ECO:0000313" key="8">
    <source>
        <dbReference type="EMBL" id="KAK5049837.1"/>
    </source>
</evidence>
<name>A0AAV9N8H7_9EURO</name>